<dbReference type="HOGENOM" id="CLU_2526538_0_0_3"/>
<reference evidence="1" key="1">
    <citation type="submission" date="2006-06" db="EMBL/GenBank/DDBJ databases">
        <title>Complete sequence of Trichodesmium erythraeum IMS101.</title>
        <authorList>
            <consortium name="US DOE Joint Genome Institute"/>
            <person name="Copeland A."/>
            <person name="Lucas S."/>
            <person name="Lapidus A."/>
            <person name="Barry K."/>
            <person name="Detter J.C."/>
            <person name="Glavina del Rio T."/>
            <person name="Hammon N."/>
            <person name="Israni S."/>
            <person name="Dalin E."/>
            <person name="Tice H."/>
            <person name="Pitluck S."/>
            <person name="Kiss H."/>
            <person name="Munk A.C."/>
            <person name="Brettin T."/>
            <person name="Bruce D."/>
            <person name="Han C."/>
            <person name="Tapia R."/>
            <person name="Gilna P."/>
            <person name="Schmutz J."/>
            <person name="Larimer F."/>
            <person name="Land M."/>
            <person name="Hauser L."/>
            <person name="Kyrpides N."/>
            <person name="Kim E."/>
            <person name="Richardson P."/>
        </authorList>
    </citation>
    <scope>NUCLEOTIDE SEQUENCE [LARGE SCALE GENOMIC DNA]</scope>
    <source>
        <strain evidence="1">IMS101</strain>
    </source>
</reference>
<dbReference type="EMBL" id="CP000393">
    <property type="protein sequence ID" value="ABG51771.1"/>
    <property type="molecule type" value="Genomic_DNA"/>
</dbReference>
<proteinExistence type="predicted"/>
<dbReference type="AlphaFoldDB" id="Q111Q3"/>
<dbReference type="eggNOG" id="COG3385">
    <property type="taxonomic scope" value="Bacteria"/>
</dbReference>
<organism evidence="1">
    <name type="scientific">Trichodesmium erythraeum (strain IMS101)</name>
    <dbReference type="NCBI Taxonomy" id="203124"/>
    <lineage>
        <taxon>Bacteria</taxon>
        <taxon>Bacillati</taxon>
        <taxon>Cyanobacteriota</taxon>
        <taxon>Cyanophyceae</taxon>
        <taxon>Oscillatoriophycideae</taxon>
        <taxon>Oscillatoriales</taxon>
        <taxon>Microcoleaceae</taxon>
        <taxon>Trichodesmium</taxon>
    </lineage>
</organism>
<name>Q111Q3_TRIEI</name>
<gene>
    <name evidence="1" type="ordered locus">Tery_2574</name>
</gene>
<dbReference type="OrthoDB" id="3657225at2"/>
<accession>Q111Q3</accession>
<protein>
    <submittedName>
        <fullName evidence="1">Uncharacterized protein</fullName>
    </submittedName>
</protein>
<sequence>MGTVVNQRKQNDEQHRSLLFLGGTVSVKPDRFMSENLWDINRVGKTLVALLLQKVENQLQVHRRYLAGLDTLLLPKNCQKISGV</sequence>
<evidence type="ECO:0000313" key="1">
    <source>
        <dbReference type="EMBL" id="ABG51771.1"/>
    </source>
</evidence>
<dbReference type="RefSeq" id="WP_011612133.1">
    <property type="nucleotide sequence ID" value="NC_008312.1"/>
</dbReference>
<dbReference type="KEGG" id="ter:Tery_2574"/>